<feature type="coiled-coil region" evidence="1">
    <location>
        <begin position="11"/>
        <end position="38"/>
    </location>
</feature>
<evidence type="ECO:0000256" key="2">
    <source>
        <dbReference type="SAM" id="Phobius"/>
    </source>
</evidence>
<protein>
    <submittedName>
        <fullName evidence="3">Uncharacterized protein</fullName>
    </submittedName>
</protein>
<dbReference type="RefSeq" id="WP_047916249.1">
    <property type="nucleotide sequence ID" value="NZ_LN774769.1"/>
</dbReference>
<keyword evidence="2" id="KW-1133">Transmembrane helix</keyword>
<dbReference type="Pfam" id="PF26336">
    <property type="entry name" value="MacP_activator"/>
    <property type="match status" value="1"/>
</dbReference>
<dbReference type="NCBIfam" id="NF038277">
    <property type="entry name" value="accessory_MacP"/>
    <property type="match status" value="1"/>
</dbReference>
<dbReference type="InterPro" id="IPR047752">
    <property type="entry name" value="MacP"/>
</dbReference>
<organism evidence="3 4">
    <name type="scientific">Pseudolactococcus piscium MKFS47</name>
    <dbReference type="NCBI Taxonomy" id="297352"/>
    <lineage>
        <taxon>Bacteria</taxon>
        <taxon>Bacillati</taxon>
        <taxon>Bacillota</taxon>
        <taxon>Bacilli</taxon>
        <taxon>Lactobacillales</taxon>
        <taxon>Streptococcaceae</taxon>
        <taxon>Pseudolactococcus</taxon>
    </lineage>
</organism>
<dbReference type="KEGG" id="lpk:LACPI_2054"/>
<dbReference type="HOGENOM" id="CLU_152612_0_0_9"/>
<proteinExistence type="predicted"/>
<feature type="transmembrane region" description="Helical" evidence="2">
    <location>
        <begin position="69"/>
        <end position="88"/>
    </location>
</feature>
<gene>
    <name evidence="3" type="ORF">LACPI_2054</name>
</gene>
<dbReference type="EMBL" id="LN774769">
    <property type="protein sequence ID" value="CEN29254.1"/>
    <property type="molecule type" value="Genomic_DNA"/>
</dbReference>
<keyword evidence="2" id="KW-0472">Membrane</keyword>
<sequence>MPRPLLTDDIIKEAKRNKKRLEQELLQAKQDDTQLIKKFASEKTKLEKNQIYKSRRIESQKREERGKKITRSIIILAILLIVVMIIVFKF</sequence>
<accession>A0A0D6DZ52</accession>
<dbReference type="GeneID" id="71635237"/>
<name>A0A0D6DZ52_9LACT</name>
<dbReference type="STRING" id="1364.LP2241_50415"/>
<evidence type="ECO:0000313" key="4">
    <source>
        <dbReference type="Proteomes" id="UP000033166"/>
    </source>
</evidence>
<dbReference type="Proteomes" id="UP000033166">
    <property type="component" value="Chromosome I"/>
</dbReference>
<evidence type="ECO:0000313" key="3">
    <source>
        <dbReference type="EMBL" id="CEN29254.1"/>
    </source>
</evidence>
<reference evidence="4" key="1">
    <citation type="submission" date="2015-01" db="EMBL/GenBank/DDBJ databases">
        <authorList>
            <person name="Andreevskaya M."/>
        </authorList>
    </citation>
    <scope>NUCLEOTIDE SEQUENCE [LARGE SCALE GENOMIC DNA]</scope>
    <source>
        <strain evidence="4">MKFS47</strain>
    </source>
</reference>
<dbReference type="AlphaFoldDB" id="A0A0D6DZ52"/>
<keyword evidence="2" id="KW-0812">Transmembrane</keyword>
<evidence type="ECO:0000256" key="1">
    <source>
        <dbReference type="SAM" id="Coils"/>
    </source>
</evidence>
<keyword evidence="1" id="KW-0175">Coiled coil</keyword>